<organism evidence="1">
    <name type="scientific">Anguilla anguilla</name>
    <name type="common">European freshwater eel</name>
    <name type="synonym">Muraena anguilla</name>
    <dbReference type="NCBI Taxonomy" id="7936"/>
    <lineage>
        <taxon>Eukaryota</taxon>
        <taxon>Metazoa</taxon>
        <taxon>Chordata</taxon>
        <taxon>Craniata</taxon>
        <taxon>Vertebrata</taxon>
        <taxon>Euteleostomi</taxon>
        <taxon>Actinopterygii</taxon>
        <taxon>Neopterygii</taxon>
        <taxon>Teleostei</taxon>
        <taxon>Anguilliformes</taxon>
        <taxon>Anguillidae</taxon>
        <taxon>Anguilla</taxon>
    </lineage>
</organism>
<sequence>MRPICYLLYFNDITLICIYIHCSLCFCCSLDGTWCSQNIYRQCTTNNLEDIDK</sequence>
<dbReference type="AlphaFoldDB" id="A0A0E9VIE6"/>
<reference evidence="1" key="2">
    <citation type="journal article" date="2015" name="Fish Shellfish Immunol.">
        <title>Early steps in the European eel (Anguilla anguilla)-Vibrio vulnificus interaction in the gills: Role of the RtxA13 toxin.</title>
        <authorList>
            <person name="Callol A."/>
            <person name="Pajuelo D."/>
            <person name="Ebbesson L."/>
            <person name="Teles M."/>
            <person name="MacKenzie S."/>
            <person name="Amaro C."/>
        </authorList>
    </citation>
    <scope>NUCLEOTIDE SEQUENCE</scope>
</reference>
<dbReference type="EMBL" id="GBXM01030678">
    <property type="protein sequence ID" value="JAH77899.1"/>
    <property type="molecule type" value="Transcribed_RNA"/>
</dbReference>
<name>A0A0E9VIE6_ANGAN</name>
<evidence type="ECO:0000313" key="1">
    <source>
        <dbReference type="EMBL" id="JAH77899.1"/>
    </source>
</evidence>
<accession>A0A0E9VIE6</accession>
<proteinExistence type="predicted"/>
<protein>
    <submittedName>
        <fullName evidence="1">Uncharacterized protein</fullName>
    </submittedName>
</protein>
<reference evidence="1" key="1">
    <citation type="submission" date="2014-11" db="EMBL/GenBank/DDBJ databases">
        <authorList>
            <person name="Amaro Gonzalez C."/>
        </authorList>
    </citation>
    <scope>NUCLEOTIDE SEQUENCE</scope>
</reference>